<gene>
    <name evidence="6" type="ORF">FBY41_2935</name>
</gene>
<protein>
    <recommendedName>
        <fullName evidence="5">Haloacid dehalogenase-like hydrolase domain-containing protein 2</fullName>
    </recommendedName>
</protein>
<dbReference type="PANTHER" id="PTHR19288:SF46">
    <property type="entry name" value="HALOACID DEHALOGENASE-LIKE HYDROLASE DOMAIN-CONTAINING PROTEIN 2"/>
    <property type="match status" value="1"/>
</dbReference>
<organism evidence="6 7">
    <name type="scientific">Humibacillus xanthopallidus</name>
    <dbReference type="NCBI Taxonomy" id="412689"/>
    <lineage>
        <taxon>Bacteria</taxon>
        <taxon>Bacillati</taxon>
        <taxon>Actinomycetota</taxon>
        <taxon>Actinomycetes</taxon>
        <taxon>Micrococcales</taxon>
        <taxon>Intrasporangiaceae</taxon>
        <taxon>Humibacillus</taxon>
    </lineage>
</organism>
<dbReference type="GO" id="GO:0016791">
    <property type="term" value="F:phosphatase activity"/>
    <property type="evidence" value="ECO:0007669"/>
    <property type="project" value="InterPro"/>
</dbReference>
<dbReference type="Pfam" id="PF13344">
    <property type="entry name" value="Hydrolase_6"/>
    <property type="match status" value="1"/>
</dbReference>
<keyword evidence="6" id="KW-0378">Hydrolase</keyword>
<evidence type="ECO:0000256" key="4">
    <source>
        <dbReference type="ARBA" id="ARBA00022842"/>
    </source>
</evidence>
<dbReference type="Proteomes" id="UP000316747">
    <property type="component" value="Unassembled WGS sequence"/>
</dbReference>
<comment type="cofactor">
    <cofactor evidence="1">
        <name>Mg(2+)</name>
        <dbReference type="ChEBI" id="CHEBI:18420"/>
    </cofactor>
</comment>
<proteinExistence type="inferred from homology"/>
<keyword evidence="4" id="KW-0460">Magnesium</keyword>
<dbReference type="EMBL" id="VFPM01000002">
    <property type="protein sequence ID" value="TQM62890.1"/>
    <property type="molecule type" value="Genomic_DNA"/>
</dbReference>
<dbReference type="InterPro" id="IPR006439">
    <property type="entry name" value="HAD-SF_hydro_IA"/>
</dbReference>
<dbReference type="GO" id="GO:0046872">
    <property type="term" value="F:metal ion binding"/>
    <property type="evidence" value="ECO:0007669"/>
    <property type="project" value="UniProtKB-KW"/>
</dbReference>
<dbReference type="Pfam" id="PF13242">
    <property type="entry name" value="Hydrolase_like"/>
    <property type="match status" value="1"/>
</dbReference>
<comment type="similarity">
    <text evidence="2">Belongs to the HAD-like hydrolase superfamily.</text>
</comment>
<dbReference type="InterPro" id="IPR006357">
    <property type="entry name" value="HAD-SF_hydro_IIA"/>
</dbReference>
<name>A0A543HXB0_9MICO</name>
<keyword evidence="3" id="KW-0479">Metal-binding</keyword>
<comment type="caution">
    <text evidence="6">The sequence shown here is derived from an EMBL/GenBank/DDBJ whole genome shotgun (WGS) entry which is preliminary data.</text>
</comment>
<dbReference type="InterPro" id="IPR006355">
    <property type="entry name" value="LHPP/HDHD2"/>
</dbReference>
<dbReference type="GO" id="GO:0005737">
    <property type="term" value="C:cytoplasm"/>
    <property type="evidence" value="ECO:0007669"/>
    <property type="project" value="TreeGrafter"/>
</dbReference>
<evidence type="ECO:0000313" key="6">
    <source>
        <dbReference type="EMBL" id="TQM62890.1"/>
    </source>
</evidence>
<dbReference type="PANTHER" id="PTHR19288">
    <property type="entry name" value="4-NITROPHENYLPHOSPHATASE-RELATED"/>
    <property type="match status" value="1"/>
</dbReference>
<dbReference type="NCBIfam" id="TIGR01458">
    <property type="entry name" value="HAD-SF-IIA-hyp3"/>
    <property type="match status" value="1"/>
</dbReference>
<dbReference type="InterPro" id="IPR036412">
    <property type="entry name" value="HAD-like_sf"/>
</dbReference>
<dbReference type="NCBIfam" id="TIGR01460">
    <property type="entry name" value="HAD-SF-IIA"/>
    <property type="match status" value="1"/>
</dbReference>
<dbReference type="AlphaFoldDB" id="A0A543HXB0"/>
<evidence type="ECO:0000256" key="1">
    <source>
        <dbReference type="ARBA" id="ARBA00001946"/>
    </source>
</evidence>
<dbReference type="InterPro" id="IPR023214">
    <property type="entry name" value="HAD_sf"/>
</dbReference>
<dbReference type="NCBIfam" id="TIGR01549">
    <property type="entry name" value="HAD-SF-IA-v1"/>
    <property type="match status" value="1"/>
</dbReference>
<sequence length="256" mass="27212">MLLDLDGVVYVGDQPVPGAVEVVDWLVREGIPHLFLTNTTSRPRQAVVDKLAGLGVSSAAEQVLTPAVAAVAWLRRHGITRPAVFAPEATAAEFVELDPLQDDVEHGAGAVVIGDLGEGWTFTTLNRALRLLMSDPATPLVALGMTRYWRAEDGLRLDAGAFVRALEYAAGRTAVVAGKPDPTFFGSAVEALHVPADQVVMVGDDIHTDIAGAQRAGLTGVLVRTGKFSASDLEGDVRPHAVLDSLADLPRWWALR</sequence>
<accession>A0A543HXB0</accession>
<evidence type="ECO:0000256" key="2">
    <source>
        <dbReference type="ARBA" id="ARBA00007958"/>
    </source>
</evidence>
<evidence type="ECO:0000256" key="3">
    <source>
        <dbReference type="ARBA" id="ARBA00022723"/>
    </source>
</evidence>
<keyword evidence="7" id="KW-1185">Reference proteome</keyword>
<dbReference type="SUPFAM" id="SSF56784">
    <property type="entry name" value="HAD-like"/>
    <property type="match status" value="1"/>
</dbReference>
<evidence type="ECO:0000313" key="7">
    <source>
        <dbReference type="Proteomes" id="UP000316747"/>
    </source>
</evidence>
<evidence type="ECO:0000256" key="5">
    <source>
        <dbReference type="ARBA" id="ARBA00039666"/>
    </source>
</evidence>
<reference evidence="6 7" key="1">
    <citation type="submission" date="2019-06" db="EMBL/GenBank/DDBJ databases">
        <title>Genome sequencing of plant associated microbes to promote plant fitness in Sorghum bicolor and Oryza sativa.</title>
        <authorList>
            <person name="Coleman-Derr D."/>
        </authorList>
    </citation>
    <scope>NUCLEOTIDE SEQUENCE [LARGE SCALE GENOMIC DNA]</scope>
    <source>
        <strain evidence="6 7">KV-663</strain>
    </source>
</reference>
<dbReference type="Gene3D" id="3.40.50.1000">
    <property type="entry name" value="HAD superfamily/HAD-like"/>
    <property type="match status" value="2"/>
</dbReference>